<accession>A0A1E5H640</accession>
<dbReference type="RefSeq" id="WP_069661628.1">
    <property type="nucleotide sequence ID" value="NZ_JBHUJJ010000001.1"/>
</dbReference>
<evidence type="ECO:0000256" key="1">
    <source>
        <dbReference type="ARBA" id="ARBA00023125"/>
    </source>
</evidence>
<gene>
    <name evidence="3" type="ORF">BCR25_00365</name>
</gene>
<dbReference type="PANTHER" id="PTHR30204:SF97">
    <property type="entry name" value="MERR FAMILY REGULATORY PROTEIN"/>
    <property type="match status" value="1"/>
</dbReference>
<dbReference type="PANTHER" id="PTHR30204">
    <property type="entry name" value="REDOX-CYCLING DRUG-SENSING TRANSCRIPTIONAL ACTIVATOR SOXR"/>
    <property type="match status" value="1"/>
</dbReference>
<dbReference type="GO" id="GO:0003700">
    <property type="term" value="F:DNA-binding transcription factor activity"/>
    <property type="evidence" value="ECO:0007669"/>
    <property type="project" value="InterPro"/>
</dbReference>
<dbReference type="SUPFAM" id="SSF55136">
    <property type="entry name" value="Probable bacterial effector-binding domain"/>
    <property type="match status" value="1"/>
</dbReference>
<dbReference type="Gene3D" id="1.10.1660.10">
    <property type="match status" value="1"/>
</dbReference>
<dbReference type="PATRIC" id="fig|332950.4.peg.981"/>
<protein>
    <submittedName>
        <fullName evidence="3">MerR family transcriptional regulator</fullName>
    </submittedName>
</protein>
<dbReference type="PROSITE" id="PS00552">
    <property type="entry name" value="HTH_MERR_1"/>
    <property type="match status" value="1"/>
</dbReference>
<dbReference type="OrthoDB" id="9773308at2"/>
<dbReference type="Gene3D" id="3.20.80.10">
    <property type="entry name" value="Regulatory factor, effector binding domain"/>
    <property type="match status" value="1"/>
</dbReference>
<proteinExistence type="predicted"/>
<evidence type="ECO:0000313" key="3">
    <source>
        <dbReference type="EMBL" id="OEG20316.1"/>
    </source>
</evidence>
<dbReference type="EMBL" id="MIJY01000001">
    <property type="protein sequence ID" value="OEG20316.1"/>
    <property type="molecule type" value="Genomic_DNA"/>
</dbReference>
<dbReference type="SMART" id="SM00871">
    <property type="entry name" value="AraC_E_bind"/>
    <property type="match status" value="1"/>
</dbReference>
<evidence type="ECO:0000259" key="2">
    <source>
        <dbReference type="PROSITE" id="PS50937"/>
    </source>
</evidence>
<dbReference type="CDD" id="cd01107">
    <property type="entry name" value="HTH_BmrR"/>
    <property type="match status" value="1"/>
</dbReference>
<comment type="caution">
    <text evidence="3">The sequence shown here is derived from an EMBL/GenBank/DDBJ whole genome shotgun (WGS) entry which is preliminary data.</text>
</comment>
<sequence length="266" mass="30385">MLSIGDFSKVSQVSPKTLRYYDEIDLLKPSYTDVSSGYRYYDVSQLETILLIKRLKEYTFSLEEINQVLKSDQDQALLHQTITQKEKEITAKMQHYSLLLNRLANDLTTLEKGKKLMSYLNEIEVKLTEVPEMNVLSIRKQMNVKETGTLLAELFSRVNTGNFTPSGPPMTVYHSPDFDPENTDMEIAVPVIEQTKDTQIKPSCLCAFSTYVGPYTGLDSAYSNLIKWIEEQGYKMVGVPFEIYQTDPNSTPPEKNVVDVYFPVEV</sequence>
<dbReference type="PROSITE" id="PS50937">
    <property type="entry name" value="HTH_MERR_2"/>
    <property type="match status" value="1"/>
</dbReference>
<dbReference type="InterPro" id="IPR029442">
    <property type="entry name" value="GyrI-like"/>
</dbReference>
<keyword evidence="1" id="KW-0238">DNA-binding</keyword>
<organism evidence="3 4">
    <name type="scientific">Enterococcus termitis</name>
    <dbReference type="NCBI Taxonomy" id="332950"/>
    <lineage>
        <taxon>Bacteria</taxon>
        <taxon>Bacillati</taxon>
        <taxon>Bacillota</taxon>
        <taxon>Bacilli</taxon>
        <taxon>Lactobacillales</taxon>
        <taxon>Enterococcaceae</taxon>
        <taxon>Enterococcus</taxon>
    </lineage>
</organism>
<dbReference type="InterPro" id="IPR000551">
    <property type="entry name" value="MerR-type_HTH_dom"/>
</dbReference>
<dbReference type="InterPro" id="IPR010499">
    <property type="entry name" value="AraC_E-bd"/>
</dbReference>
<dbReference type="AlphaFoldDB" id="A0A1E5H640"/>
<keyword evidence="4" id="KW-1185">Reference proteome</keyword>
<dbReference type="InterPro" id="IPR011256">
    <property type="entry name" value="Reg_factor_effector_dom_sf"/>
</dbReference>
<dbReference type="InterPro" id="IPR047057">
    <property type="entry name" value="MerR_fam"/>
</dbReference>
<name>A0A1E5H640_9ENTE</name>
<dbReference type="Pfam" id="PF13411">
    <property type="entry name" value="MerR_1"/>
    <property type="match status" value="1"/>
</dbReference>
<feature type="domain" description="HTH merR-type" evidence="2">
    <location>
        <begin position="1"/>
        <end position="71"/>
    </location>
</feature>
<dbReference type="SUPFAM" id="SSF46955">
    <property type="entry name" value="Putative DNA-binding domain"/>
    <property type="match status" value="1"/>
</dbReference>
<dbReference type="Proteomes" id="UP000095094">
    <property type="component" value="Unassembled WGS sequence"/>
</dbReference>
<dbReference type="InterPro" id="IPR009061">
    <property type="entry name" value="DNA-bd_dom_put_sf"/>
</dbReference>
<reference evidence="4" key="1">
    <citation type="submission" date="2016-09" db="EMBL/GenBank/DDBJ databases">
        <authorList>
            <person name="Gulvik C.A."/>
        </authorList>
    </citation>
    <scope>NUCLEOTIDE SEQUENCE [LARGE SCALE GENOMIC DNA]</scope>
    <source>
        <strain evidence="4">LMG 8895</strain>
    </source>
</reference>
<evidence type="ECO:0000313" key="4">
    <source>
        <dbReference type="Proteomes" id="UP000095094"/>
    </source>
</evidence>
<dbReference type="SMART" id="SM00422">
    <property type="entry name" value="HTH_MERR"/>
    <property type="match status" value="1"/>
</dbReference>
<dbReference type="GO" id="GO:0003677">
    <property type="term" value="F:DNA binding"/>
    <property type="evidence" value="ECO:0007669"/>
    <property type="project" value="UniProtKB-KW"/>
</dbReference>
<dbReference type="Pfam" id="PF06445">
    <property type="entry name" value="GyrI-like"/>
    <property type="match status" value="1"/>
</dbReference>